<protein>
    <recommendedName>
        <fullName evidence="3">Frog antimicrobial peptide brevinin-2/esculentin type domain-containing protein</fullName>
    </recommendedName>
</protein>
<dbReference type="InterPro" id="IPR012521">
    <property type="entry name" value="Antimicrobial_frog_2"/>
</dbReference>
<evidence type="ECO:0000256" key="1">
    <source>
        <dbReference type="ARBA" id="ARBA00004613"/>
    </source>
</evidence>
<gene>
    <name evidence="4" type="ORF">SPARVUS_LOCUS1518524</name>
</gene>
<evidence type="ECO:0000259" key="3">
    <source>
        <dbReference type="Pfam" id="PF08023"/>
    </source>
</evidence>
<evidence type="ECO:0000256" key="2">
    <source>
        <dbReference type="ARBA" id="ARBA00022525"/>
    </source>
</evidence>
<dbReference type="Pfam" id="PF08023">
    <property type="entry name" value="Antimicrobial_2"/>
    <property type="match status" value="1"/>
</dbReference>
<evidence type="ECO:0000313" key="4">
    <source>
        <dbReference type="EMBL" id="CAI9539059.1"/>
    </source>
</evidence>
<dbReference type="Proteomes" id="UP001162483">
    <property type="component" value="Unassembled WGS sequence"/>
</dbReference>
<organism evidence="4 5">
    <name type="scientific">Staurois parvus</name>
    <dbReference type="NCBI Taxonomy" id="386267"/>
    <lineage>
        <taxon>Eukaryota</taxon>
        <taxon>Metazoa</taxon>
        <taxon>Chordata</taxon>
        <taxon>Craniata</taxon>
        <taxon>Vertebrata</taxon>
        <taxon>Euteleostomi</taxon>
        <taxon>Amphibia</taxon>
        <taxon>Batrachia</taxon>
        <taxon>Anura</taxon>
        <taxon>Neobatrachia</taxon>
        <taxon>Ranoidea</taxon>
        <taxon>Ranidae</taxon>
        <taxon>Staurois</taxon>
    </lineage>
</organism>
<keyword evidence="5" id="KW-1185">Reference proteome</keyword>
<proteinExistence type="predicted"/>
<accession>A0ABN9ASQ5</accession>
<evidence type="ECO:0000313" key="5">
    <source>
        <dbReference type="Proteomes" id="UP001162483"/>
    </source>
</evidence>
<comment type="caution">
    <text evidence="4">The sequence shown here is derived from an EMBL/GenBank/DDBJ whole genome shotgun (WGS) entry which is preliminary data.</text>
</comment>
<feature type="domain" description="Frog antimicrobial peptide brevinin-2/esculentin type" evidence="3">
    <location>
        <begin position="2"/>
        <end position="27"/>
    </location>
</feature>
<keyword evidence="2" id="KW-0964">Secreted</keyword>
<dbReference type="EMBL" id="CATNWA010001069">
    <property type="protein sequence ID" value="CAI9539059.1"/>
    <property type="molecule type" value="Genomic_DNA"/>
</dbReference>
<reference evidence="4" key="1">
    <citation type="submission" date="2023-05" db="EMBL/GenBank/DDBJ databases">
        <authorList>
            <person name="Stuckert A."/>
        </authorList>
    </citation>
    <scope>NUCLEOTIDE SEQUENCE</scope>
</reference>
<comment type="subcellular location">
    <subcellularLocation>
        <location evidence="1">Secreted</location>
    </subcellularLocation>
</comment>
<sequence>MDKMKGAVKNMAVNVIDKLQCKITGIC</sequence>
<name>A0ABN9ASQ5_9NEOB</name>